<evidence type="ECO:0000256" key="6">
    <source>
        <dbReference type="ARBA" id="ARBA00023136"/>
    </source>
</evidence>
<dbReference type="Pfam" id="PF02472">
    <property type="entry name" value="ExbD"/>
    <property type="match status" value="1"/>
</dbReference>
<evidence type="ECO:0000256" key="5">
    <source>
        <dbReference type="ARBA" id="ARBA00022989"/>
    </source>
</evidence>
<evidence type="ECO:0000256" key="7">
    <source>
        <dbReference type="RuleBase" id="RU003879"/>
    </source>
</evidence>
<comment type="caution">
    <text evidence="8">The sequence shown here is derived from an EMBL/GenBank/DDBJ whole genome shotgun (WGS) entry which is preliminary data.</text>
</comment>
<keyword evidence="6" id="KW-0472">Membrane</keyword>
<dbReference type="InterPro" id="IPR003400">
    <property type="entry name" value="ExbD"/>
</dbReference>
<evidence type="ECO:0000256" key="1">
    <source>
        <dbReference type="ARBA" id="ARBA00004162"/>
    </source>
</evidence>
<evidence type="ECO:0000256" key="4">
    <source>
        <dbReference type="ARBA" id="ARBA00022692"/>
    </source>
</evidence>
<comment type="similarity">
    <text evidence="2 7">Belongs to the ExbD/TolR family.</text>
</comment>
<dbReference type="EMBL" id="JBHUON010000001">
    <property type="protein sequence ID" value="MFD2863237.1"/>
    <property type="molecule type" value="Genomic_DNA"/>
</dbReference>
<dbReference type="PANTHER" id="PTHR30558:SF3">
    <property type="entry name" value="BIOPOLYMER TRANSPORT PROTEIN EXBD-RELATED"/>
    <property type="match status" value="1"/>
</dbReference>
<evidence type="ECO:0000313" key="9">
    <source>
        <dbReference type="Proteomes" id="UP001597601"/>
    </source>
</evidence>
<protein>
    <submittedName>
        <fullName evidence="8">Biopolymer transporter ExbD</fullName>
    </submittedName>
</protein>
<dbReference type="PANTHER" id="PTHR30558">
    <property type="entry name" value="EXBD MEMBRANE COMPONENT OF PMF-DRIVEN MACROMOLECULE IMPORT SYSTEM"/>
    <property type="match status" value="1"/>
</dbReference>
<keyword evidence="4 7" id="KW-0812">Transmembrane</keyword>
<reference evidence="9" key="1">
    <citation type="journal article" date="2019" name="Int. J. Syst. Evol. Microbiol.">
        <title>The Global Catalogue of Microorganisms (GCM) 10K type strain sequencing project: providing services to taxonomists for standard genome sequencing and annotation.</title>
        <authorList>
            <consortium name="The Broad Institute Genomics Platform"/>
            <consortium name="The Broad Institute Genome Sequencing Center for Infectious Disease"/>
            <person name="Wu L."/>
            <person name="Ma J."/>
        </authorList>
    </citation>
    <scope>NUCLEOTIDE SEQUENCE [LARGE SCALE GENOMIC DNA]</scope>
    <source>
        <strain evidence="9">KCTC 52232</strain>
    </source>
</reference>
<dbReference type="Proteomes" id="UP001597601">
    <property type="component" value="Unassembled WGS sequence"/>
</dbReference>
<keyword evidence="3" id="KW-1003">Cell membrane</keyword>
<organism evidence="8 9">
    <name type="scientific">Mucilaginibacter antarcticus</name>
    <dbReference type="NCBI Taxonomy" id="1855725"/>
    <lineage>
        <taxon>Bacteria</taxon>
        <taxon>Pseudomonadati</taxon>
        <taxon>Bacteroidota</taxon>
        <taxon>Sphingobacteriia</taxon>
        <taxon>Sphingobacteriales</taxon>
        <taxon>Sphingobacteriaceae</taxon>
        <taxon>Mucilaginibacter</taxon>
    </lineage>
</organism>
<dbReference type="RefSeq" id="WP_377122480.1">
    <property type="nucleotide sequence ID" value="NZ_JBHUON010000001.1"/>
</dbReference>
<comment type="subcellular location">
    <subcellularLocation>
        <location evidence="1">Cell membrane</location>
        <topology evidence="1">Single-pass membrane protein</topology>
    </subcellularLocation>
    <subcellularLocation>
        <location evidence="7">Cell membrane</location>
        <topology evidence="7">Single-pass type II membrane protein</topology>
    </subcellularLocation>
</comment>
<proteinExistence type="inferred from homology"/>
<evidence type="ECO:0000256" key="2">
    <source>
        <dbReference type="ARBA" id="ARBA00005811"/>
    </source>
</evidence>
<sequence>MARAKVSRKSTSIDMTAMCDVAFLLLTFFILSAKPKVQDPLPTDIPASTTIEALPESDFSTMLVAQGKVFFSVEGADVRLETLKGMAAQYNLTFTPDEEKAFQSLDAVGVSIVSLKSYLNMTPAERTGTLQAGVPVDTTDNNELYHWIKNARKADKLVHNKELRIAIKGDSKEEYPTIAKIIKTLQKQEVNKFGLITSLRAVQK</sequence>
<accession>A0ABW5XM53</accession>
<keyword evidence="7" id="KW-0653">Protein transport</keyword>
<keyword evidence="9" id="KW-1185">Reference proteome</keyword>
<evidence type="ECO:0000313" key="8">
    <source>
        <dbReference type="EMBL" id="MFD2863237.1"/>
    </source>
</evidence>
<evidence type="ECO:0000256" key="3">
    <source>
        <dbReference type="ARBA" id="ARBA00022475"/>
    </source>
</evidence>
<keyword evidence="7" id="KW-0813">Transport</keyword>
<gene>
    <name evidence="8" type="ORF">ACFSYC_00940</name>
</gene>
<keyword evidence="5" id="KW-1133">Transmembrane helix</keyword>
<name>A0ABW5XM53_9SPHI</name>